<dbReference type="Proteomes" id="UP000245674">
    <property type="component" value="Unassembled WGS sequence"/>
</dbReference>
<evidence type="ECO:0000313" key="1">
    <source>
        <dbReference type="EMBL" id="PWJ62494.1"/>
    </source>
</evidence>
<protein>
    <recommendedName>
        <fullName evidence="3">Resolvase-like protein</fullName>
    </recommendedName>
</protein>
<evidence type="ECO:0000313" key="2">
    <source>
        <dbReference type="Proteomes" id="UP000245674"/>
    </source>
</evidence>
<reference evidence="1 2" key="1">
    <citation type="submission" date="2018-03" db="EMBL/GenBank/DDBJ databases">
        <title>Genomic Encyclopedia of Type Strains, Phase III (KMG-III): the genomes of soil and plant-associated and newly described type strains.</title>
        <authorList>
            <person name="Whitman W."/>
        </authorList>
    </citation>
    <scope>NUCLEOTIDE SEQUENCE [LARGE SCALE GENOMIC DNA]</scope>
    <source>
        <strain evidence="1 2">VKM Ac-1602</strain>
    </source>
</reference>
<name>A0ABX5LAF1_9MICO</name>
<proteinExistence type="predicted"/>
<dbReference type="EMBL" id="QGDV01000011">
    <property type="protein sequence ID" value="PWJ62494.1"/>
    <property type="molecule type" value="Genomic_DNA"/>
</dbReference>
<gene>
    <name evidence="1" type="ORF">B0H03_111103</name>
</gene>
<comment type="caution">
    <text evidence="1">The sequence shown here is derived from an EMBL/GenBank/DDBJ whole genome shotgun (WGS) entry which is preliminary data.</text>
</comment>
<evidence type="ECO:0008006" key="3">
    <source>
        <dbReference type="Google" id="ProtNLM"/>
    </source>
</evidence>
<organism evidence="1 2">
    <name type="scientific">Rathayibacter iranicus NCPPB 2253 = VKM Ac-1602</name>
    <dbReference type="NCBI Taxonomy" id="1328868"/>
    <lineage>
        <taxon>Bacteria</taxon>
        <taxon>Bacillati</taxon>
        <taxon>Actinomycetota</taxon>
        <taxon>Actinomycetes</taxon>
        <taxon>Micrococcales</taxon>
        <taxon>Microbacteriaceae</taxon>
        <taxon>Rathayibacter</taxon>
    </lineage>
</organism>
<sequence>MMVARDEIRKVDSRQESGVNDGRRLAERGLDVRLLVVVDALEHHFNQRDRVLNGRLIDADRLSN</sequence>
<keyword evidence="2" id="KW-1185">Reference proteome</keyword>
<accession>A0ABX5LAF1</accession>